<dbReference type="Pfam" id="PF13639">
    <property type="entry name" value="zf-RING_2"/>
    <property type="match status" value="1"/>
</dbReference>
<dbReference type="SMART" id="SM00184">
    <property type="entry name" value="RING"/>
    <property type="match status" value="1"/>
</dbReference>
<dbReference type="EMBL" id="PKPP01001203">
    <property type="protein sequence ID" value="PWA84686.1"/>
    <property type="molecule type" value="Genomic_DNA"/>
</dbReference>
<dbReference type="PROSITE" id="PS50089">
    <property type="entry name" value="ZF_RING_2"/>
    <property type="match status" value="1"/>
</dbReference>
<dbReference type="PANTHER" id="PTHR46719">
    <property type="entry name" value="TRANSCRIPTION FACTOR C2H2 FAMILY-RELATED"/>
    <property type="match status" value="1"/>
</dbReference>
<comment type="caution">
    <text evidence="4">The sequence shown here is derived from an EMBL/GenBank/DDBJ whole genome shotgun (WGS) entry which is preliminary data.</text>
</comment>
<keyword evidence="1" id="KW-0479">Metal-binding</keyword>
<evidence type="ECO:0000256" key="2">
    <source>
        <dbReference type="SAM" id="Phobius"/>
    </source>
</evidence>
<dbReference type="InterPro" id="IPR001841">
    <property type="entry name" value="Znf_RING"/>
</dbReference>
<keyword evidence="2" id="KW-0812">Transmembrane</keyword>
<feature type="transmembrane region" description="Helical" evidence="2">
    <location>
        <begin position="28"/>
        <end position="48"/>
    </location>
</feature>
<keyword evidence="1" id="KW-0863">Zinc-finger</keyword>
<evidence type="ECO:0000313" key="5">
    <source>
        <dbReference type="Proteomes" id="UP000245207"/>
    </source>
</evidence>
<name>A0A2U1PFZ8_ARTAN</name>
<keyword evidence="1" id="KW-0862">Zinc</keyword>
<accession>A0A2U1PFZ8</accession>
<dbReference type="CDD" id="cd16461">
    <property type="entry name" value="RING-H2_EL5-like"/>
    <property type="match status" value="1"/>
</dbReference>
<gene>
    <name evidence="4" type="ORF">CTI12_AA157340</name>
</gene>
<evidence type="ECO:0000313" key="4">
    <source>
        <dbReference type="EMBL" id="PWA84686.1"/>
    </source>
</evidence>
<dbReference type="Gene3D" id="3.30.40.10">
    <property type="entry name" value="Zinc/RING finger domain, C3HC4 (zinc finger)"/>
    <property type="match status" value="1"/>
</dbReference>
<protein>
    <recommendedName>
        <fullName evidence="3">RING-type domain-containing protein</fullName>
    </recommendedName>
</protein>
<dbReference type="Proteomes" id="UP000245207">
    <property type="component" value="Unassembled WGS sequence"/>
</dbReference>
<dbReference type="SUPFAM" id="SSF57850">
    <property type="entry name" value="RING/U-box"/>
    <property type="match status" value="1"/>
</dbReference>
<dbReference type="InterPro" id="IPR045899">
    <property type="entry name" value="ATL71-like"/>
</dbReference>
<keyword evidence="5" id="KW-1185">Reference proteome</keyword>
<dbReference type="GO" id="GO:0008270">
    <property type="term" value="F:zinc ion binding"/>
    <property type="evidence" value="ECO:0007669"/>
    <property type="project" value="UniProtKB-KW"/>
</dbReference>
<dbReference type="PANTHER" id="PTHR46719:SF24">
    <property type="entry name" value="ZINC FINGER, RING_FYVE_PHD-TYPE-RELATED"/>
    <property type="match status" value="1"/>
</dbReference>
<evidence type="ECO:0000256" key="1">
    <source>
        <dbReference type="PROSITE-ProRule" id="PRU00175"/>
    </source>
</evidence>
<keyword evidence="2" id="KW-1133">Transmembrane helix</keyword>
<reference evidence="4 5" key="1">
    <citation type="journal article" date="2018" name="Mol. Plant">
        <title>The genome of Artemisia annua provides insight into the evolution of Asteraceae family and artemisinin biosynthesis.</title>
        <authorList>
            <person name="Shen Q."/>
            <person name="Zhang L."/>
            <person name="Liao Z."/>
            <person name="Wang S."/>
            <person name="Yan T."/>
            <person name="Shi P."/>
            <person name="Liu M."/>
            <person name="Fu X."/>
            <person name="Pan Q."/>
            <person name="Wang Y."/>
            <person name="Lv Z."/>
            <person name="Lu X."/>
            <person name="Zhang F."/>
            <person name="Jiang W."/>
            <person name="Ma Y."/>
            <person name="Chen M."/>
            <person name="Hao X."/>
            <person name="Li L."/>
            <person name="Tang Y."/>
            <person name="Lv G."/>
            <person name="Zhou Y."/>
            <person name="Sun X."/>
            <person name="Brodelius P.E."/>
            <person name="Rose J.K.C."/>
            <person name="Tang K."/>
        </authorList>
    </citation>
    <scope>NUCLEOTIDE SEQUENCE [LARGE SCALE GENOMIC DNA]</scope>
    <source>
        <strain evidence="5">cv. Huhao1</strain>
        <tissue evidence="4">Leaf</tissue>
    </source>
</reference>
<proteinExistence type="predicted"/>
<keyword evidence="2" id="KW-0472">Membrane</keyword>
<evidence type="ECO:0000259" key="3">
    <source>
        <dbReference type="PROSITE" id="PS50089"/>
    </source>
</evidence>
<dbReference type="AlphaFoldDB" id="A0A2U1PFZ8"/>
<sequence>MNDTTNAGVPSYNTGDSKNNQGGVAYDVGFSFLVIFLVFTILYTYFVCKRNSDSRSSQQPAITSFRTTIDSDTDDDQCTKPSSGLDDGVLLALPTLHYSEAVKRPQDHNISYGLGCSICLADYKPTDVIRLLPTCSHLFHVSCVDKWLKVHPTCPVCRKSPIPMSASELT</sequence>
<dbReference type="OrthoDB" id="8062037at2759"/>
<organism evidence="4 5">
    <name type="scientific">Artemisia annua</name>
    <name type="common">Sweet wormwood</name>
    <dbReference type="NCBI Taxonomy" id="35608"/>
    <lineage>
        <taxon>Eukaryota</taxon>
        <taxon>Viridiplantae</taxon>
        <taxon>Streptophyta</taxon>
        <taxon>Embryophyta</taxon>
        <taxon>Tracheophyta</taxon>
        <taxon>Spermatophyta</taxon>
        <taxon>Magnoliopsida</taxon>
        <taxon>eudicotyledons</taxon>
        <taxon>Gunneridae</taxon>
        <taxon>Pentapetalae</taxon>
        <taxon>asterids</taxon>
        <taxon>campanulids</taxon>
        <taxon>Asterales</taxon>
        <taxon>Asteraceae</taxon>
        <taxon>Asteroideae</taxon>
        <taxon>Anthemideae</taxon>
        <taxon>Artemisiinae</taxon>
        <taxon>Artemisia</taxon>
    </lineage>
</organism>
<feature type="domain" description="RING-type" evidence="3">
    <location>
        <begin position="116"/>
        <end position="158"/>
    </location>
</feature>
<dbReference type="InterPro" id="IPR013083">
    <property type="entry name" value="Znf_RING/FYVE/PHD"/>
</dbReference>